<accession>A0A2I0W6K2</accession>
<keyword evidence="4" id="KW-0808">Transferase</keyword>
<sequence length="70" mass="8013">MGSSEMVLALEYLHGLGIVHRDLKPENVLIQENGHIMLVDFDLSTKFPPFKSLPEIPRSEHQSAQKKRMK</sequence>
<evidence type="ECO:0000256" key="10">
    <source>
        <dbReference type="SAM" id="MobiDB-lite"/>
    </source>
</evidence>
<dbReference type="SUPFAM" id="SSF56112">
    <property type="entry name" value="Protein kinase-like (PK-like)"/>
    <property type="match status" value="1"/>
</dbReference>
<dbReference type="FunFam" id="1.10.510.10:FF:000294">
    <property type="entry name" value="Serine/threonine-protein kinase OXI1"/>
    <property type="match status" value="1"/>
</dbReference>
<dbReference type="PROSITE" id="PS50011">
    <property type="entry name" value="PROTEIN_KINASE_DOM"/>
    <property type="match status" value="1"/>
</dbReference>
<reference evidence="12 13" key="1">
    <citation type="journal article" date="2016" name="Sci. Rep.">
        <title>The Dendrobium catenatum Lindl. genome sequence provides insights into polysaccharide synthase, floral development and adaptive evolution.</title>
        <authorList>
            <person name="Zhang G.Q."/>
            <person name="Xu Q."/>
            <person name="Bian C."/>
            <person name="Tsai W.C."/>
            <person name="Yeh C.M."/>
            <person name="Liu K.W."/>
            <person name="Yoshida K."/>
            <person name="Zhang L.S."/>
            <person name="Chang S.B."/>
            <person name="Chen F."/>
            <person name="Shi Y."/>
            <person name="Su Y.Y."/>
            <person name="Zhang Y.Q."/>
            <person name="Chen L.J."/>
            <person name="Yin Y."/>
            <person name="Lin M."/>
            <person name="Huang H."/>
            <person name="Deng H."/>
            <person name="Wang Z.W."/>
            <person name="Zhu S.L."/>
            <person name="Zhao X."/>
            <person name="Deng C."/>
            <person name="Niu S.C."/>
            <person name="Huang J."/>
            <person name="Wang M."/>
            <person name="Liu G.H."/>
            <person name="Yang H.J."/>
            <person name="Xiao X.J."/>
            <person name="Hsiao Y.Y."/>
            <person name="Wu W.L."/>
            <person name="Chen Y.Y."/>
            <person name="Mitsuda N."/>
            <person name="Ohme-Takagi M."/>
            <person name="Luo Y.B."/>
            <person name="Van de Peer Y."/>
            <person name="Liu Z.J."/>
        </authorList>
    </citation>
    <scope>NUCLEOTIDE SEQUENCE [LARGE SCALE GENOMIC DNA]</scope>
    <source>
        <tissue evidence="12">The whole plant</tissue>
    </source>
</reference>
<comment type="similarity">
    <text evidence="1">Belongs to the protein kinase superfamily. AGC Ser/Thr protein kinase family.</text>
</comment>
<name>A0A2I0W6K2_9ASPA</name>
<evidence type="ECO:0000256" key="3">
    <source>
        <dbReference type="ARBA" id="ARBA00022527"/>
    </source>
</evidence>
<organism evidence="12 13">
    <name type="scientific">Dendrobium catenatum</name>
    <dbReference type="NCBI Taxonomy" id="906689"/>
    <lineage>
        <taxon>Eukaryota</taxon>
        <taxon>Viridiplantae</taxon>
        <taxon>Streptophyta</taxon>
        <taxon>Embryophyta</taxon>
        <taxon>Tracheophyta</taxon>
        <taxon>Spermatophyta</taxon>
        <taxon>Magnoliopsida</taxon>
        <taxon>Liliopsida</taxon>
        <taxon>Asparagales</taxon>
        <taxon>Orchidaceae</taxon>
        <taxon>Epidendroideae</taxon>
        <taxon>Malaxideae</taxon>
        <taxon>Dendrobiinae</taxon>
        <taxon>Dendrobium</taxon>
    </lineage>
</organism>
<dbReference type="InterPro" id="IPR000719">
    <property type="entry name" value="Prot_kinase_dom"/>
</dbReference>
<keyword evidence="7" id="KW-0067">ATP-binding</keyword>
<dbReference type="InterPro" id="IPR011009">
    <property type="entry name" value="Kinase-like_dom_sf"/>
</dbReference>
<dbReference type="EC" id="2.7.11.1" evidence="2"/>
<reference evidence="12 13" key="2">
    <citation type="journal article" date="2017" name="Nature">
        <title>The Apostasia genome and the evolution of orchids.</title>
        <authorList>
            <person name="Zhang G.Q."/>
            <person name="Liu K.W."/>
            <person name="Li Z."/>
            <person name="Lohaus R."/>
            <person name="Hsiao Y.Y."/>
            <person name="Niu S.C."/>
            <person name="Wang J.Y."/>
            <person name="Lin Y.C."/>
            <person name="Xu Q."/>
            <person name="Chen L.J."/>
            <person name="Yoshida K."/>
            <person name="Fujiwara S."/>
            <person name="Wang Z.W."/>
            <person name="Zhang Y.Q."/>
            <person name="Mitsuda N."/>
            <person name="Wang M."/>
            <person name="Liu G.H."/>
            <person name="Pecoraro L."/>
            <person name="Huang H.X."/>
            <person name="Xiao X.J."/>
            <person name="Lin M."/>
            <person name="Wu X.Y."/>
            <person name="Wu W.L."/>
            <person name="Chen Y.Y."/>
            <person name="Chang S.B."/>
            <person name="Sakamoto S."/>
            <person name="Ohme-Takagi M."/>
            <person name="Yagi M."/>
            <person name="Zeng S.J."/>
            <person name="Shen C.Y."/>
            <person name="Yeh C.M."/>
            <person name="Luo Y.B."/>
            <person name="Tsai W.C."/>
            <person name="Van de Peer Y."/>
            <person name="Liu Z.J."/>
        </authorList>
    </citation>
    <scope>NUCLEOTIDE SEQUENCE [LARGE SCALE GENOMIC DNA]</scope>
    <source>
        <tissue evidence="12">The whole plant</tissue>
    </source>
</reference>
<protein>
    <recommendedName>
        <fullName evidence="2">non-specific serine/threonine protein kinase</fullName>
        <ecNumber evidence="2">2.7.11.1</ecNumber>
    </recommendedName>
</protein>
<keyword evidence="6 12" id="KW-0418">Kinase</keyword>
<evidence type="ECO:0000256" key="7">
    <source>
        <dbReference type="ARBA" id="ARBA00022840"/>
    </source>
</evidence>
<dbReference type="InterPro" id="IPR008271">
    <property type="entry name" value="Ser/Thr_kinase_AS"/>
</dbReference>
<dbReference type="Gene3D" id="1.10.510.10">
    <property type="entry name" value="Transferase(Phosphotransferase) domain 1"/>
    <property type="match status" value="1"/>
</dbReference>
<dbReference type="AlphaFoldDB" id="A0A2I0W6K2"/>
<evidence type="ECO:0000256" key="4">
    <source>
        <dbReference type="ARBA" id="ARBA00022679"/>
    </source>
</evidence>
<evidence type="ECO:0000256" key="8">
    <source>
        <dbReference type="ARBA" id="ARBA00047899"/>
    </source>
</evidence>
<dbReference type="GO" id="GO:0004674">
    <property type="term" value="F:protein serine/threonine kinase activity"/>
    <property type="evidence" value="ECO:0007669"/>
    <property type="project" value="UniProtKB-KW"/>
</dbReference>
<evidence type="ECO:0000256" key="5">
    <source>
        <dbReference type="ARBA" id="ARBA00022741"/>
    </source>
</evidence>
<evidence type="ECO:0000256" key="6">
    <source>
        <dbReference type="ARBA" id="ARBA00022777"/>
    </source>
</evidence>
<proteinExistence type="inferred from homology"/>
<evidence type="ECO:0000256" key="2">
    <source>
        <dbReference type="ARBA" id="ARBA00012513"/>
    </source>
</evidence>
<evidence type="ECO:0000313" key="13">
    <source>
        <dbReference type="Proteomes" id="UP000233837"/>
    </source>
</evidence>
<comment type="catalytic activity">
    <reaction evidence="8">
        <text>L-threonyl-[protein] + ATP = O-phospho-L-threonyl-[protein] + ADP + H(+)</text>
        <dbReference type="Rhea" id="RHEA:46608"/>
        <dbReference type="Rhea" id="RHEA-COMP:11060"/>
        <dbReference type="Rhea" id="RHEA-COMP:11605"/>
        <dbReference type="ChEBI" id="CHEBI:15378"/>
        <dbReference type="ChEBI" id="CHEBI:30013"/>
        <dbReference type="ChEBI" id="CHEBI:30616"/>
        <dbReference type="ChEBI" id="CHEBI:61977"/>
        <dbReference type="ChEBI" id="CHEBI:456216"/>
        <dbReference type="EC" id="2.7.11.1"/>
    </reaction>
</comment>
<dbReference type="PROSITE" id="PS00108">
    <property type="entry name" value="PROTEIN_KINASE_ST"/>
    <property type="match status" value="1"/>
</dbReference>
<keyword evidence="3" id="KW-0723">Serine/threonine-protein kinase</keyword>
<dbReference type="EMBL" id="KZ502882">
    <property type="protein sequence ID" value="PKU71282.1"/>
    <property type="molecule type" value="Genomic_DNA"/>
</dbReference>
<dbReference type="PANTHER" id="PTHR45637">
    <property type="entry name" value="FLIPPASE KINASE 1-RELATED"/>
    <property type="match status" value="1"/>
</dbReference>
<keyword evidence="13" id="KW-1185">Reference proteome</keyword>
<evidence type="ECO:0000259" key="11">
    <source>
        <dbReference type="PROSITE" id="PS50011"/>
    </source>
</evidence>
<gene>
    <name evidence="12" type="primary">OXI1</name>
    <name evidence="12" type="ORF">MA16_Dca007279</name>
</gene>
<dbReference type="STRING" id="906689.A0A2I0W6K2"/>
<evidence type="ECO:0000256" key="1">
    <source>
        <dbReference type="ARBA" id="ARBA00009903"/>
    </source>
</evidence>
<dbReference type="GO" id="GO:0005524">
    <property type="term" value="F:ATP binding"/>
    <property type="evidence" value="ECO:0007669"/>
    <property type="project" value="UniProtKB-KW"/>
</dbReference>
<keyword evidence="5" id="KW-0547">Nucleotide-binding</keyword>
<evidence type="ECO:0000313" key="12">
    <source>
        <dbReference type="EMBL" id="PKU71282.1"/>
    </source>
</evidence>
<dbReference type="Pfam" id="PF00069">
    <property type="entry name" value="Pkinase"/>
    <property type="match status" value="1"/>
</dbReference>
<comment type="catalytic activity">
    <reaction evidence="9">
        <text>L-seryl-[protein] + ATP = O-phospho-L-seryl-[protein] + ADP + H(+)</text>
        <dbReference type="Rhea" id="RHEA:17989"/>
        <dbReference type="Rhea" id="RHEA-COMP:9863"/>
        <dbReference type="Rhea" id="RHEA-COMP:11604"/>
        <dbReference type="ChEBI" id="CHEBI:15378"/>
        <dbReference type="ChEBI" id="CHEBI:29999"/>
        <dbReference type="ChEBI" id="CHEBI:30616"/>
        <dbReference type="ChEBI" id="CHEBI:83421"/>
        <dbReference type="ChEBI" id="CHEBI:456216"/>
        <dbReference type="EC" id="2.7.11.1"/>
    </reaction>
</comment>
<feature type="region of interest" description="Disordered" evidence="10">
    <location>
        <begin position="50"/>
        <end position="70"/>
    </location>
</feature>
<feature type="domain" description="Protein kinase" evidence="11">
    <location>
        <begin position="1"/>
        <end position="70"/>
    </location>
</feature>
<evidence type="ECO:0000256" key="9">
    <source>
        <dbReference type="ARBA" id="ARBA00048679"/>
    </source>
</evidence>
<dbReference type="Proteomes" id="UP000233837">
    <property type="component" value="Unassembled WGS sequence"/>
</dbReference>